<feature type="compositionally biased region" description="Acidic residues" evidence="1">
    <location>
        <begin position="116"/>
        <end position="128"/>
    </location>
</feature>
<feature type="domain" description="Protein furry C-terminal" evidence="2">
    <location>
        <begin position="101"/>
        <end position="516"/>
    </location>
</feature>
<dbReference type="Proteomes" id="UP000252519">
    <property type="component" value="Unassembled WGS sequence"/>
</dbReference>
<dbReference type="EMBL" id="JOJR01000528">
    <property type="protein sequence ID" value="RCN36784.1"/>
    <property type="molecule type" value="Genomic_DNA"/>
</dbReference>
<name>A0A368FX63_ANCCA</name>
<evidence type="ECO:0000256" key="1">
    <source>
        <dbReference type="SAM" id="MobiDB-lite"/>
    </source>
</evidence>
<evidence type="ECO:0000259" key="2">
    <source>
        <dbReference type="Pfam" id="PF19421"/>
    </source>
</evidence>
<feature type="compositionally biased region" description="Low complexity" evidence="1">
    <location>
        <begin position="86"/>
        <end position="111"/>
    </location>
</feature>
<accession>A0A368FX63</accession>
<comment type="caution">
    <text evidence="3">The sequence shown here is derived from an EMBL/GenBank/DDBJ whole genome shotgun (WGS) entry which is preliminary data.</text>
</comment>
<proteinExistence type="predicted"/>
<feature type="compositionally biased region" description="Acidic residues" evidence="1">
    <location>
        <begin position="71"/>
        <end position="85"/>
    </location>
</feature>
<organism evidence="3 4">
    <name type="scientific">Ancylostoma caninum</name>
    <name type="common">Dog hookworm</name>
    <dbReference type="NCBI Taxonomy" id="29170"/>
    <lineage>
        <taxon>Eukaryota</taxon>
        <taxon>Metazoa</taxon>
        <taxon>Ecdysozoa</taxon>
        <taxon>Nematoda</taxon>
        <taxon>Chromadorea</taxon>
        <taxon>Rhabditida</taxon>
        <taxon>Rhabditina</taxon>
        <taxon>Rhabditomorpha</taxon>
        <taxon>Strongyloidea</taxon>
        <taxon>Ancylostomatidae</taxon>
        <taxon>Ancylostomatinae</taxon>
        <taxon>Ancylostoma</taxon>
    </lineage>
</organism>
<dbReference type="Pfam" id="PF19421">
    <property type="entry name" value="Fry_C"/>
    <property type="match status" value="1"/>
</dbReference>
<evidence type="ECO:0000313" key="4">
    <source>
        <dbReference type="Proteomes" id="UP000252519"/>
    </source>
</evidence>
<feature type="region of interest" description="Disordered" evidence="1">
    <location>
        <begin position="1"/>
        <end position="27"/>
    </location>
</feature>
<gene>
    <name evidence="3" type="ORF">ANCCAN_17342</name>
</gene>
<dbReference type="InterPro" id="IPR045842">
    <property type="entry name" value="Fry_C"/>
</dbReference>
<dbReference type="AlphaFoldDB" id="A0A368FX63"/>
<sequence>LPKEDGQEFQEVASTTSLPDPSASITDSFPRVFKEFDFLEAEHDSVSETADSCFGWLSTMRPRSIGGDEPQHDDDADVDEDEDSESAQANSEGGGASTSRLSRTSISSDRTPCPSEVDEEEDEGDDGFGDISSQADQKQDRLSPPSALSRDALEKRSGDRLNGVDEESIDGSSFCCRSRASLGEFYSPKATPTSPVFIQCPHHLDGKVDATWISLVTELQDDSEGELTAYATLLFTQLFRSCCGRVASLLRDAMHIFSSRPLARTFAHAQDVLSGVADCPFLFVTAQYLRCSGVLPRLKLSLFELREHWETFTERKEQSIRILNSVKSAYKLNALVGSSSSLTSNSETELGKLLSKLLFQLMLMSDSLNDMVRLVNESHGAQAYTLSPAVLDHQRELLLCVSDLPPCDLPSSSRPEHSGDSLVLLMTNKRYSQALLALRSLRQAFGPEYGCCEASDIDVLLLLFCRSHSLKAWALVGAAPEALRRQSQSLRDANADVASAVRRMNSDSVTSHRASTTSSLTESFQKISYLPD</sequence>
<protein>
    <recommendedName>
        <fullName evidence="2">Protein furry C-terminal domain-containing protein</fullName>
    </recommendedName>
</protein>
<feature type="compositionally biased region" description="Basic and acidic residues" evidence="1">
    <location>
        <begin position="151"/>
        <end position="163"/>
    </location>
</feature>
<feature type="region of interest" description="Disordered" evidence="1">
    <location>
        <begin position="44"/>
        <end position="170"/>
    </location>
</feature>
<evidence type="ECO:0000313" key="3">
    <source>
        <dbReference type="EMBL" id="RCN36784.1"/>
    </source>
</evidence>
<keyword evidence="4" id="KW-1185">Reference proteome</keyword>
<reference evidence="3 4" key="1">
    <citation type="submission" date="2014-10" db="EMBL/GenBank/DDBJ databases">
        <title>Draft genome of the hookworm Ancylostoma caninum.</title>
        <authorList>
            <person name="Mitreva M."/>
        </authorList>
    </citation>
    <scope>NUCLEOTIDE SEQUENCE [LARGE SCALE GENOMIC DNA]</scope>
    <source>
        <strain evidence="3 4">Baltimore</strain>
    </source>
</reference>
<feature type="compositionally biased region" description="Polar residues" evidence="1">
    <location>
        <begin position="12"/>
        <end position="27"/>
    </location>
</feature>
<dbReference type="OrthoDB" id="6287725at2759"/>
<feature type="non-terminal residue" evidence="3">
    <location>
        <position position="1"/>
    </location>
</feature>
<dbReference type="STRING" id="29170.A0A368FX63"/>